<dbReference type="KEGG" id="cthr:CTHT_0054580"/>
<accession>G0SBS1</accession>
<dbReference type="AlphaFoldDB" id="G0SBS1"/>
<keyword evidence="2" id="KW-1185">Reference proteome</keyword>
<sequence length="390" mass="44658">MNWPRKRGDALFDPSDLESYGVWSLDERLEPTHPVLDDTASILDRTDYLSFVDNSESETNHGSYLTDTTPPLDGPIEDGEPMTGIERQLAPNIIPDISGPEPVRDENLRIEDSPICAGSPATPDDCPMPDAASPLPEEMVPSVVYPQPERDVVHSGDRWSFSALFMLNDAQFDQEKPMIMKISFPDRATSPPLEITAHPFTEQSQQGQNNQSVLRLGIMPKTRRTWGDKISDWAKKNLDNDDQNDFESQMDKLLRLVVNQQKGEDPLLSTLLEMKFWVREQEKPTGMTDEAVRLRAKQREFEVTTQELLKKTTVVYVESFHKYDKLTKPVLDGLNNTELITTFENAWRKLQEFHEKILAVGQVVLDDNFFIEHVVKKELEYLKKSRTLQR</sequence>
<dbReference type="HOGENOM" id="CLU_707879_0_0_1"/>
<evidence type="ECO:0000313" key="2">
    <source>
        <dbReference type="Proteomes" id="UP000008066"/>
    </source>
</evidence>
<organism evidence="2">
    <name type="scientific">Chaetomium thermophilum (strain DSM 1495 / CBS 144.50 / IMI 039719)</name>
    <name type="common">Thermochaetoides thermophila</name>
    <dbReference type="NCBI Taxonomy" id="759272"/>
    <lineage>
        <taxon>Eukaryota</taxon>
        <taxon>Fungi</taxon>
        <taxon>Dikarya</taxon>
        <taxon>Ascomycota</taxon>
        <taxon>Pezizomycotina</taxon>
        <taxon>Sordariomycetes</taxon>
        <taxon>Sordariomycetidae</taxon>
        <taxon>Sordariales</taxon>
        <taxon>Chaetomiaceae</taxon>
        <taxon>Thermochaetoides</taxon>
    </lineage>
</organism>
<evidence type="ECO:0000313" key="1">
    <source>
        <dbReference type="EMBL" id="EGS18847.1"/>
    </source>
</evidence>
<gene>
    <name evidence="1" type="ORF">CTHT_0054580</name>
</gene>
<protein>
    <submittedName>
        <fullName evidence="1">Uncharacterized protein</fullName>
    </submittedName>
</protein>
<name>G0SBS1_CHATD</name>
<dbReference type="GeneID" id="18259496"/>
<dbReference type="EMBL" id="GL988045">
    <property type="protein sequence ID" value="EGS18847.1"/>
    <property type="molecule type" value="Genomic_DNA"/>
</dbReference>
<reference evidence="1 2" key="1">
    <citation type="journal article" date="2011" name="Cell">
        <title>Insight into structure and assembly of the nuclear pore complex by utilizing the genome of a eukaryotic thermophile.</title>
        <authorList>
            <person name="Amlacher S."/>
            <person name="Sarges P."/>
            <person name="Flemming D."/>
            <person name="van Noort V."/>
            <person name="Kunze R."/>
            <person name="Devos D.P."/>
            <person name="Arumugam M."/>
            <person name="Bork P."/>
            <person name="Hurt E."/>
        </authorList>
    </citation>
    <scope>NUCLEOTIDE SEQUENCE [LARGE SCALE GENOMIC DNA]</scope>
    <source>
        <strain evidence="2">DSM 1495 / CBS 144.50 / IMI 039719</strain>
    </source>
</reference>
<dbReference type="RefSeq" id="XP_006695792.1">
    <property type="nucleotide sequence ID" value="XM_006695729.1"/>
</dbReference>
<dbReference type="Proteomes" id="UP000008066">
    <property type="component" value="Unassembled WGS sequence"/>
</dbReference>
<proteinExistence type="predicted"/>